<organism evidence="5 6">
    <name type="scientific">Pseudonocardia alni</name>
    <name type="common">Amycolata alni</name>
    <dbReference type="NCBI Taxonomy" id="33907"/>
    <lineage>
        <taxon>Bacteria</taxon>
        <taxon>Bacillati</taxon>
        <taxon>Actinomycetota</taxon>
        <taxon>Actinomycetes</taxon>
        <taxon>Pseudonocardiales</taxon>
        <taxon>Pseudonocardiaceae</taxon>
        <taxon>Pseudonocardia</taxon>
    </lineage>
</organism>
<dbReference type="SUPFAM" id="SSF51197">
    <property type="entry name" value="Clavaminate synthase-like"/>
    <property type="match status" value="1"/>
</dbReference>
<dbReference type="InterPro" id="IPR051821">
    <property type="entry name" value="Asp/Asn_beta-hydroxylase"/>
</dbReference>
<evidence type="ECO:0000256" key="1">
    <source>
        <dbReference type="ARBA" id="ARBA00007730"/>
    </source>
</evidence>
<evidence type="ECO:0000259" key="4">
    <source>
        <dbReference type="Pfam" id="PF05118"/>
    </source>
</evidence>
<dbReference type="GeneID" id="98055302"/>
<dbReference type="Gene3D" id="2.60.120.330">
    <property type="entry name" value="B-lactam Antibiotic, Isopenicillin N Synthase, Chain"/>
    <property type="match status" value="1"/>
</dbReference>
<dbReference type="EMBL" id="JACCCZ010000002">
    <property type="protein sequence ID" value="NYG05405.1"/>
    <property type="molecule type" value="Genomic_DNA"/>
</dbReference>
<gene>
    <name evidence="5" type="ORF">HDA37_005759</name>
</gene>
<dbReference type="EC" id="1.14.11.16" evidence="5"/>
<dbReference type="Proteomes" id="UP000549695">
    <property type="component" value="Unassembled WGS sequence"/>
</dbReference>
<evidence type="ECO:0000313" key="5">
    <source>
        <dbReference type="EMBL" id="NYG05405.1"/>
    </source>
</evidence>
<dbReference type="GO" id="GO:0016020">
    <property type="term" value="C:membrane"/>
    <property type="evidence" value="ECO:0007669"/>
    <property type="project" value="TreeGrafter"/>
</dbReference>
<dbReference type="InterPro" id="IPR027443">
    <property type="entry name" value="IPNS-like_sf"/>
</dbReference>
<dbReference type="AlphaFoldDB" id="A0A852WGK9"/>
<keyword evidence="2" id="KW-0223">Dioxygenase</keyword>
<name>A0A852WGK9_PSEA5</name>
<feature type="domain" description="Aspartyl/asparaginy/proline hydroxylase" evidence="4">
    <location>
        <begin position="76"/>
        <end position="229"/>
    </location>
</feature>
<keyword evidence="3 5" id="KW-0560">Oxidoreductase</keyword>
<sequence length="256" mass="29230">MPTWIRESRPILDSWIDTNNVDPAAVSRIVDGMDLSEGREPADEVGRPQRPEILIPGLTAVPWWDDARLPWVRQLEAAWPEISAEFAAVRGVGSEYGVRHPNEHNLADAGRWTAYYFYMLGRTYDEHIAACPRTVEALADLDGVRDSGMCYFSVLSPHAHVTPHCGFINARIRCHLALVAPEGARMRVGTEIRPWREGRAVVFDDSFEHEVWNDTDRTRAVLLFDVWHPDLTDVEKALLAHMMPVWKSFLYRDEDL</sequence>
<protein>
    <submittedName>
        <fullName evidence="5">Aspartate beta-hydroxylase</fullName>
        <ecNumber evidence="5">1.14.11.16</ecNumber>
    </submittedName>
</protein>
<dbReference type="PANTHER" id="PTHR46332:SF5">
    <property type="entry name" value="ASPARTATE BETA-HYDROXYLASE DOMAIN CONTAINING 2"/>
    <property type="match status" value="1"/>
</dbReference>
<evidence type="ECO:0000313" key="6">
    <source>
        <dbReference type="Proteomes" id="UP000549695"/>
    </source>
</evidence>
<keyword evidence="6" id="KW-1185">Reference proteome</keyword>
<proteinExistence type="inferred from homology"/>
<dbReference type="RefSeq" id="WP_179763193.1">
    <property type="nucleotide sequence ID" value="NZ_BAAAJZ010000025.1"/>
</dbReference>
<accession>A0A852WGK9</accession>
<dbReference type="GO" id="GO:0062101">
    <property type="term" value="F:peptidyl-aspartic acid 3-dioxygenase activity"/>
    <property type="evidence" value="ECO:0007669"/>
    <property type="project" value="UniProtKB-EC"/>
</dbReference>
<dbReference type="PANTHER" id="PTHR46332">
    <property type="entry name" value="ASPARTATE BETA-HYDROXYLASE DOMAIN-CONTAINING PROTEIN 2"/>
    <property type="match status" value="1"/>
</dbReference>
<dbReference type="InterPro" id="IPR007803">
    <property type="entry name" value="Asp/Arg/Pro-Hydrxlase"/>
</dbReference>
<evidence type="ECO:0000256" key="3">
    <source>
        <dbReference type="ARBA" id="ARBA00023002"/>
    </source>
</evidence>
<reference evidence="5 6" key="1">
    <citation type="submission" date="2020-07" db="EMBL/GenBank/DDBJ databases">
        <title>Sequencing the genomes of 1000 actinobacteria strains.</title>
        <authorList>
            <person name="Klenk H.-P."/>
        </authorList>
    </citation>
    <scope>NUCLEOTIDE SEQUENCE [LARGE SCALE GENOMIC DNA]</scope>
    <source>
        <strain evidence="5 6">DSM 44749</strain>
    </source>
</reference>
<evidence type="ECO:0000256" key="2">
    <source>
        <dbReference type="ARBA" id="ARBA00022964"/>
    </source>
</evidence>
<comment type="similarity">
    <text evidence="1">Belongs to the aspartyl/asparaginyl beta-hydroxylase family.</text>
</comment>
<comment type="caution">
    <text evidence="5">The sequence shown here is derived from an EMBL/GenBank/DDBJ whole genome shotgun (WGS) entry which is preliminary data.</text>
</comment>
<dbReference type="Pfam" id="PF05118">
    <property type="entry name" value="Asp_Arg_Hydrox"/>
    <property type="match status" value="1"/>
</dbReference>